<dbReference type="GO" id="GO:0005576">
    <property type="term" value="C:extracellular region"/>
    <property type="evidence" value="ECO:0007669"/>
    <property type="project" value="UniProtKB-SubCell"/>
</dbReference>
<evidence type="ECO:0000256" key="1">
    <source>
        <dbReference type="ARBA" id="ARBA00004613"/>
    </source>
</evidence>
<dbReference type="Proteomes" id="UP000472263">
    <property type="component" value="Chromosome 11"/>
</dbReference>
<evidence type="ECO:0008006" key="8">
    <source>
        <dbReference type="Google" id="ProtNLM"/>
    </source>
</evidence>
<feature type="signal peptide" evidence="5">
    <location>
        <begin position="1"/>
        <end position="19"/>
    </location>
</feature>
<organism evidence="6 7">
    <name type="scientific">Myripristis murdjan</name>
    <name type="common">pinecone soldierfish</name>
    <dbReference type="NCBI Taxonomy" id="586833"/>
    <lineage>
        <taxon>Eukaryota</taxon>
        <taxon>Metazoa</taxon>
        <taxon>Chordata</taxon>
        <taxon>Craniata</taxon>
        <taxon>Vertebrata</taxon>
        <taxon>Euteleostomi</taxon>
        <taxon>Actinopterygii</taxon>
        <taxon>Neopterygii</taxon>
        <taxon>Teleostei</taxon>
        <taxon>Neoteleostei</taxon>
        <taxon>Acanthomorphata</taxon>
        <taxon>Holocentriformes</taxon>
        <taxon>Holocentridae</taxon>
        <taxon>Myripristis</taxon>
    </lineage>
</organism>
<evidence type="ECO:0000256" key="4">
    <source>
        <dbReference type="ARBA" id="ARBA00023180"/>
    </source>
</evidence>
<name>A0A667YJD2_9TELE</name>
<keyword evidence="2" id="KW-0964">Secreted</keyword>
<dbReference type="InterPro" id="IPR012674">
    <property type="entry name" value="Calycin"/>
</dbReference>
<dbReference type="AlphaFoldDB" id="A0A667YJD2"/>
<reference evidence="6" key="3">
    <citation type="submission" date="2025-09" db="UniProtKB">
        <authorList>
            <consortium name="Ensembl"/>
        </authorList>
    </citation>
    <scope>IDENTIFICATION</scope>
</reference>
<evidence type="ECO:0000313" key="7">
    <source>
        <dbReference type="Proteomes" id="UP000472263"/>
    </source>
</evidence>
<proteinExistence type="predicted"/>
<dbReference type="InParanoid" id="A0A667YJD2"/>
<reference evidence="6" key="2">
    <citation type="submission" date="2025-08" db="UniProtKB">
        <authorList>
            <consortium name="Ensembl"/>
        </authorList>
    </citation>
    <scope>IDENTIFICATION</scope>
</reference>
<dbReference type="GeneTree" id="ENSGT01030000236427"/>
<sequence length="129" mass="14407">MCVRFSVCFLLAGLYLSSSAPTPEDCDPLLTPLPLDDRTKLLGRWNFIAGFTDSEMFDSILKTVNSSWINFTSSPSTVFIKSTTVNSDQTQSESSCRKYTAGNFLLKDSSHANMRNVFSFHFLSVNFGH</sequence>
<dbReference type="PANTHER" id="PTHR11967">
    <property type="entry name" value="ALPHA-1-ACID GLYCOPROTEIN"/>
    <property type="match status" value="1"/>
</dbReference>
<feature type="chain" id="PRO_5025616005" description="Apolipoprotein M" evidence="5">
    <location>
        <begin position="20"/>
        <end position="129"/>
    </location>
</feature>
<keyword evidence="4" id="KW-0325">Glycoprotein</keyword>
<comment type="subcellular location">
    <subcellularLocation>
        <location evidence="1">Secreted</location>
    </subcellularLocation>
</comment>
<evidence type="ECO:0000256" key="2">
    <source>
        <dbReference type="ARBA" id="ARBA00022525"/>
    </source>
</evidence>
<evidence type="ECO:0000313" key="6">
    <source>
        <dbReference type="Ensembl" id="ENSMMDP00005023959.1"/>
    </source>
</evidence>
<evidence type="ECO:0000256" key="5">
    <source>
        <dbReference type="SAM" id="SignalP"/>
    </source>
</evidence>
<dbReference type="PANTHER" id="PTHR11967:SF2">
    <property type="entry name" value="ALPHA-1-ACID GLYCOPROTEIN 1"/>
    <property type="match status" value="1"/>
</dbReference>
<reference evidence="6" key="1">
    <citation type="submission" date="2019-06" db="EMBL/GenBank/DDBJ databases">
        <authorList>
            <consortium name="Wellcome Sanger Institute Data Sharing"/>
        </authorList>
    </citation>
    <scope>NUCLEOTIDE SEQUENCE [LARGE SCALE GENOMIC DNA]</scope>
</reference>
<keyword evidence="7" id="KW-1185">Reference proteome</keyword>
<evidence type="ECO:0000256" key="3">
    <source>
        <dbReference type="ARBA" id="ARBA00022729"/>
    </source>
</evidence>
<keyword evidence="3 5" id="KW-0732">Signal</keyword>
<dbReference type="Gene3D" id="2.40.128.20">
    <property type="match status" value="1"/>
</dbReference>
<accession>A0A667YJD2</accession>
<protein>
    <recommendedName>
        <fullName evidence="8">Apolipoprotein M</fullName>
    </recommendedName>
</protein>
<dbReference type="Ensembl" id="ENSMMDT00005024473.1">
    <property type="protein sequence ID" value="ENSMMDP00005023959.1"/>
    <property type="gene ID" value="ENSMMDG00005011557.1"/>
</dbReference>